<dbReference type="Gene3D" id="1.10.150.80">
    <property type="entry name" value="HRDC domain"/>
    <property type="match status" value="1"/>
</dbReference>
<dbReference type="FunFam" id="3.30.420.10:FF:000059">
    <property type="entry name" value="Exosome complex exonuclease Rrp6"/>
    <property type="match status" value="1"/>
</dbReference>
<dbReference type="VEuPathDB" id="FungiDB:BCV72DRAFT_301254"/>
<evidence type="ECO:0000256" key="8">
    <source>
        <dbReference type="ARBA" id="ARBA00043957"/>
    </source>
</evidence>
<dbReference type="SMART" id="SM00474">
    <property type="entry name" value="35EXOc"/>
    <property type="match status" value="1"/>
</dbReference>
<dbReference type="GO" id="GO:0000175">
    <property type="term" value="F:3'-5'-RNA exonuclease activity"/>
    <property type="evidence" value="ECO:0007669"/>
    <property type="project" value="InterPro"/>
</dbReference>
<dbReference type="Gene3D" id="3.30.420.10">
    <property type="entry name" value="Ribonuclease H-like superfamily/Ribonuclease H"/>
    <property type="match status" value="1"/>
</dbReference>
<proteinExistence type="inferred from homology"/>
<dbReference type="PANTHER" id="PTHR12124:SF47">
    <property type="entry name" value="EXOSOME COMPONENT 10"/>
    <property type="match status" value="1"/>
</dbReference>
<dbReference type="CDD" id="cd06147">
    <property type="entry name" value="Rrp6p_like_exo"/>
    <property type="match status" value="1"/>
</dbReference>
<dbReference type="SMART" id="SM00341">
    <property type="entry name" value="HRDC"/>
    <property type="match status" value="1"/>
</dbReference>
<dbReference type="SUPFAM" id="SSF53098">
    <property type="entry name" value="Ribonuclease H-like"/>
    <property type="match status" value="1"/>
</dbReference>
<dbReference type="GO" id="GO:0071051">
    <property type="term" value="P:poly(A)-dependent snoRNA 3'-end processing"/>
    <property type="evidence" value="ECO:0007669"/>
    <property type="project" value="TreeGrafter"/>
</dbReference>
<reference evidence="10" key="1">
    <citation type="journal article" date="2016" name="Proc. Natl. Acad. Sci. U.S.A.">
        <title>Lipid metabolic changes in an early divergent fungus govern the establishment of a mutualistic symbiosis with endobacteria.</title>
        <authorList>
            <person name="Lastovetsky O.A."/>
            <person name="Gaspar M.L."/>
            <person name="Mondo S.J."/>
            <person name="LaButti K.M."/>
            <person name="Sandor L."/>
            <person name="Grigoriev I.V."/>
            <person name="Henry S.A."/>
            <person name="Pawlowska T.E."/>
        </authorList>
    </citation>
    <scope>NUCLEOTIDE SEQUENCE [LARGE SCALE GENOMIC DNA]</scope>
    <source>
        <strain evidence="10">ATCC 52814</strain>
    </source>
</reference>
<dbReference type="InterPro" id="IPR012588">
    <property type="entry name" value="Exosome-assoc_fac_Rrp6_N"/>
</dbReference>
<comment type="similarity">
    <text evidence="8">Belongs to the exosome component 10/RRP6 family.</text>
</comment>
<evidence type="ECO:0000313" key="10">
    <source>
        <dbReference type="EMBL" id="ORE11180.1"/>
    </source>
</evidence>
<keyword evidence="5" id="KW-0271">Exosome</keyword>
<keyword evidence="7" id="KW-0539">Nucleus</keyword>
<feature type="domain" description="HRDC" evidence="9">
    <location>
        <begin position="450"/>
        <end position="530"/>
    </location>
</feature>
<name>A0A1X0RGR1_RHIZD</name>
<dbReference type="InterPro" id="IPR010997">
    <property type="entry name" value="HRDC-like_sf"/>
</dbReference>
<dbReference type="GO" id="GO:0071038">
    <property type="term" value="P:TRAMP-dependent tRNA surveillance pathway"/>
    <property type="evidence" value="ECO:0007669"/>
    <property type="project" value="TreeGrafter"/>
</dbReference>
<evidence type="ECO:0000256" key="7">
    <source>
        <dbReference type="ARBA" id="ARBA00023242"/>
    </source>
</evidence>
<keyword evidence="3" id="KW-0540">Nuclease</keyword>
<sequence>MKDDIPDPSVDFKAYQTSLFKSLVSATAAVNSIPVSDVGYFRTLDRSFAKELDQATSNTLSLANSLLQHCALDAGIESQTDFEDVDDVVRGYGGVIDVCDNLLEKADICLDHLKGKINTDDDILQATPEVAQITQENTGYRILHAKNVVRPQTKFKDPVDNSNNTPFERKIKYKPHAQVPLDMTPVFENGVQKSLPHPYSYEIQNIEYPGRMFEIREPVMYNDFNSTSFTWVDTEEGLEAMMKVLDDADEIAIDLEHHNYRSYQGFTCLMQVSTRDQDFIIDTLEIRDKLWRLNEYFADPSIVKVLHGAESDIIWLQRDFGLYIVNLFDTYFATKLLEFPHHGLAYLLKKYCNYDTDKKYQLADWRIRPLPQEMLTYARSDTHFLLYIYDHLRNELLTASTHNANLMRSSLQLSNEVALQKYDKEIYDAAEGKGSYGWKYMLSKWKYPMNPQQLAVFKALHHWRDQTARDEDESIRFVLPNHMLFALVERMPTDTSGVIGACNPCPPLVRMNSQAIATTIQKAKMDALLAPPPKEKETKVQTKMTAPGTVQVSLQSPAVQKRKPVREVDPSAFDLKLAKKIRLETCSQLEKQTSTLFESFL</sequence>
<dbReference type="GO" id="GO:0071044">
    <property type="term" value="P:histone mRNA catabolic process"/>
    <property type="evidence" value="ECO:0007669"/>
    <property type="project" value="TreeGrafter"/>
</dbReference>
<accession>A0A1X0RGR1</accession>
<evidence type="ECO:0000256" key="1">
    <source>
        <dbReference type="ARBA" id="ARBA00004123"/>
    </source>
</evidence>
<dbReference type="InterPro" id="IPR044876">
    <property type="entry name" value="HRDC_dom_sf"/>
</dbReference>
<dbReference type="GO" id="GO:0071040">
    <property type="term" value="P:nuclear polyadenylation-dependent antisense transcript catabolic process"/>
    <property type="evidence" value="ECO:0007669"/>
    <property type="project" value="TreeGrafter"/>
</dbReference>
<dbReference type="OrthoDB" id="2250022at2759"/>
<dbReference type="InterPro" id="IPR012337">
    <property type="entry name" value="RNaseH-like_sf"/>
</dbReference>
<dbReference type="Proteomes" id="UP000242414">
    <property type="component" value="Unassembled WGS sequence"/>
</dbReference>
<evidence type="ECO:0000256" key="6">
    <source>
        <dbReference type="ARBA" id="ARBA00022839"/>
    </source>
</evidence>
<evidence type="ECO:0000259" key="9">
    <source>
        <dbReference type="PROSITE" id="PS50967"/>
    </source>
</evidence>
<keyword evidence="2" id="KW-0698">rRNA processing</keyword>
<evidence type="ECO:0000256" key="4">
    <source>
        <dbReference type="ARBA" id="ARBA00022801"/>
    </source>
</evidence>
<dbReference type="GO" id="GO:0071037">
    <property type="term" value="P:nuclear polyadenylation-dependent snRNA catabolic process"/>
    <property type="evidence" value="ECO:0007669"/>
    <property type="project" value="TreeGrafter"/>
</dbReference>
<dbReference type="Pfam" id="PF01612">
    <property type="entry name" value="DNA_pol_A_exo1"/>
    <property type="match status" value="1"/>
</dbReference>
<dbReference type="InterPro" id="IPR002121">
    <property type="entry name" value="HRDC_dom"/>
</dbReference>
<keyword evidence="6" id="KW-0269">Exonuclease</keyword>
<dbReference type="InterPro" id="IPR002562">
    <property type="entry name" value="3'-5'_exonuclease_dom"/>
</dbReference>
<dbReference type="SUPFAM" id="SSF47819">
    <property type="entry name" value="HRDC-like"/>
    <property type="match status" value="1"/>
</dbReference>
<dbReference type="InterPro" id="IPR049559">
    <property type="entry name" value="Rrp6p-like_exo"/>
</dbReference>
<dbReference type="GO" id="GO:0071036">
    <property type="term" value="P:nuclear polyadenylation-dependent snoRNA catabolic process"/>
    <property type="evidence" value="ECO:0007669"/>
    <property type="project" value="TreeGrafter"/>
</dbReference>
<comment type="subcellular location">
    <subcellularLocation>
        <location evidence="1">Nucleus</location>
    </subcellularLocation>
</comment>
<dbReference type="Pfam" id="PF08066">
    <property type="entry name" value="PMC2NT"/>
    <property type="match status" value="1"/>
</dbReference>
<dbReference type="Pfam" id="PF00570">
    <property type="entry name" value="HRDC"/>
    <property type="match status" value="1"/>
</dbReference>
<dbReference type="GO" id="GO:0071035">
    <property type="term" value="P:nuclear polyadenylation-dependent rRNA catabolic process"/>
    <property type="evidence" value="ECO:0007669"/>
    <property type="project" value="TreeGrafter"/>
</dbReference>
<gene>
    <name evidence="10" type="ORF">BCV72DRAFT_301254</name>
</gene>
<dbReference type="AlphaFoldDB" id="A0A1X0RGR1"/>
<dbReference type="GO" id="GO:0005730">
    <property type="term" value="C:nucleolus"/>
    <property type="evidence" value="ECO:0007669"/>
    <property type="project" value="TreeGrafter"/>
</dbReference>
<dbReference type="PROSITE" id="PS50967">
    <property type="entry name" value="HRDC"/>
    <property type="match status" value="1"/>
</dbReference>
<evidence type="ECO:0000256" key="2">
    <source>
        <dbReference type="ARBA" id="ARBA00022552"/>
    </source>
</evidence>
<evidence type="ECO:0000256" key="5">
    <source>
        <dbReference type="ARBA" id="ARBA00022835"/>
    </source>
</evidence>
<evidence type="ECO:0000256" key="3">
    <source>
        <dbReference type="ARBA" id="ARBA00022722"/>
    </source>
</evidence>
<dbReference type="FunFam" id="1.10.150.80:FF:000001">
    <property type="entry name" value="Putative exosome component 10"/>
    <property type="match status" value="1"/>
</dbReference>
<keyword evidence="4" id="KW-0378">Hydrolase</keyword>
<dbReference type="GO" id="GO:0003727">
    <property type="term" value="F:single-stranded RNA binding"/>
    <property type="evidence" value="ECO:0007669"/>
    <property type="project" value="TreeGrafter"/>
</dbReference>
<dbReference type="GO" id="GO:0071039">
    <property type="term" value="P:nuclear polyadenylation-dependent CUT catabolic process"/>
    <property type="evidence" value="ECO:0007669"/>
    <property type="project" value="TreeGrafter"/>
</dbReference>
<dbReference type="InterPro" id="IPR036397">
    <property type="entry name" value="RNaseH_sf"/>
</dbReference>
<dbReference type="EMBL" id="KV921859">
    <property type="protein sequence ID" value="ORE11180.1"/>
    <property type="molecule type" value="Genomic_DNA"/>
</dbReference>
<dbReference type="GO" id="GO:0000467">
    <property type="term" value="P:exonucleolytic trimming to generate mature 3'-end of 5.8S rRNA from tricistronic rRNA transcript (SSU-rRNA, 5.8S rRNA, LSU-rRNA)"/>
    <property type="evidence" value="ECO:0007669"/>
    <property type="project" value="InterPro"/>
</dbReference>
<organism evidence="10">
    <name type="scientific">Rhizopus microsporus var. microsporus</name>
    <dbReference type="NCBI Taxonomy" id="86635"/>
    <lineage>
        <taxon>Eukaryota</taxon>
        <taxon>Fungi</taxon>
        <taxon>Fungi incertae sedis</taxon>
        <taxon>Mucoromycota</taxon>
        <taxon>Mucoromycotina</taxon>
        <taxon>Mucoromycetes</taxon>
        <taxon>Mucorales</taxon>
        <taxon>Mucorineae</taxon>
        <taxon>Rhizopodaceae</taxon>
        <taxon>Rhizopus</taxon>
    </lineage>
</organism>
<dbReference type="GO" id="GO:0000166">
    <property type="term" value="F:nucleotide binding"/>
    <property type="evidence" value="ECO:0007669"/>
    <property type="project" value="InterPro"/>
</dbReference>
<dbReference type="PANTHER" id="PTHR12124">
    <property type="entry name" value="POLYMYOSITIS/SCLERODERMA AUTOANTIGEN-RELATED"/>
    <property type="match status" value="1"/>
</dbReference>
<dbReference type="GO" id="GO:0000176">
    <property type="term" value="C:nuclear exosome (RNase complex)"/>
    <property type="evidence" value="ECO:0007669"/>
    <property type="project" value="InterPro"/>
</dbReference>
<protein>
    <recommendedName>
        <fullName evidence="9">HRDC domain-containing protein</fullName>
    </recommendedName>
</protein>
<dbReference type="InterPro" id="IPR045092">
    <property type="entry name" value="Rrp6-like"/>
</dbReference>